<accession>A0ABX5FIS9</accession>
<dbReference type="RefSeq" id="WP_106836281.1">
    <property type="nucleotide sequence ID" value="NZ_JARMEW010000044.1"/>
</dbReference>
<dbReference type="GeneID" id="95753743"/>
<evidence type="ECO:0000256" key="1">
    <source>
        <dbReference type="SAM" id="MobiDB-lite"/>
    </source>
</evidence>
<name>A0ABX5FIS9_9BACL</name>
<keyword evidence="3" id="KW-1185">Reference proteome</keyword>
<gene>
    <name evidence="2" type="ORF">C7R92_27060</name>
</gene>
<feature type="region of interest" description="Disordered" evidence="1">
    <location>
        <begin position="1"/>
        <end position="25"/>
    </location>
</feature>
<comment type="caution">
    <text evidence="2">The sequence shown here is derived from an EMBL/GenBank/DDBJ whole genome shotgun (WGS) entry which is preliminary data.</text>
</comment>
<protein>
    <submittedName>
        <fullName evidence="2">Uncharacterized protein</fullName>
    </submittedName>
</protein>
<reference evidence="2 3" key="1">
    <citation type="submission" date="2018-03" db="EMBL/GenBank/DDBJ databases">
        <title>Brevisbacillus phylogenomics.</title>
        <authorList>
            <person name="Dunlap C."/>
        </authorList>
    </citation>
    <scope>NUCLEOTIDE SEQUENCE [LARGE SCALE GENOMIC DNA]</scope>
    <source>
        <strain evidence="2 3">NRRL B-41110</strain>
    </source>
</reference>
<proteinExistence type="predicted"/>
<organism evidence="2 3">
    <name type="scientific">Brevibacillus porteri</name>
    <dbReference type="NCBI Taxonomy" id="2126350"/>
    <lineage>
        <taxon>Bacteria</taxon>
        <taxon>Bacillati</taxon>
        <taxon>Bacillota</taxon>
        <taxon>Bacilli</taxon>
        <taxon>Bacillales</taxon>
        <taxon>Paenibacillaceae</taxon>
        <taxon>Brevibacillus</taxon>
    </lineage>
</organism>
<evidence type="ECO:0000313" key="3">
    <source>
        <dbReference type="Proteomes" id="UP000241645"/>
    </source>
</evidence>
<dbReference type="EMBL" id="PXZO01000060">
    <property type="protein sequence ID" value="PSK04201.1"/>
    <property type="molecule type" value="Genomic_DNA"/>
</dbReference>
<sequence>MSFKEKLPEWLAPGTEPPESKKVNGWLPGDKPPSDYFNWLFHHAYLALKELQEKAAAKFNFDSHVNDNKKHPLYGTTAGTANAYVISFDPPPSGYTDGMEIVLKLHSDSKVGASTININNLGAKSLKKANGYDATNLKLNGIYTFRYNATTGNFILQGEGGTGNAIPSDVLVGKTFSNDAGEQTGTMQNHGAKGVIMPTTARQNFGGGYYQAFSVEGDPDLVAGNIKNGSNIFGVAGSYEAKRYAIVTGISSEKASASNGGTYDPQMGFYRFWGNHDQTGDYSNNGWVIPNLGFEPRYALVTQKNGYNFGYSNKLPFNRHENIMYSSLTRTIIGIEGLNLIADIILFE</sequence>
<dbReference type="Proteomes" id="UP000241645">
    <property type="component" value="Unassembled WGS sequence"/>
</dbReference>
<evidence type="ECO:0000313" key="2">
    <source>
        <dbReference type="EMBL" id="PSK04201.1"/>
    </source>
</evidence>